<evidence type="ECO:0000313" key="2">
    <source>
        <dbReference type="EMBL" id="CDQ10711.1"/>
    </source>
</evidence>
<dbReference type="RefSeq" id="WP_035193402.1">
    <property type="nucleotide sequence ID" value="NZ_CCCS020000037.1"/>
</dbReference>
<evidence type="ECO:0000259" key="1">
    <source>
        <dbReference type="SMART" id="SM00966"/>
    </source>
</evidence>
<dbReference type="EMBL" id="LT841305">
    <property type="protein sequence ID" value="SMH65851.1"/>
    <property type="molecule type" value="Genomic_DNA"/>
</dbReference>
<organism evidence="2">
    <name type="scientific">Acidithiobacillus ferrivorans</name>
    <dbReference type="NCBI Taxonomy" id="160808"/>
    <lineage>
        <taxon>Bacteria</taxon>
        <taxon>Pseudomonadati</taxon>
        <taxon>Pseudomonadota</taxon>
        <taxon>Acidithiobacillia</taxon>
        <taxon>Acidithiobacillales</taxon>
        <taxon>Acidithiobacillaceae</taxon>
        <taxon>Acidithiobacillus</taxon>
    </lineage>
</organism>
<dbReference type="SUPFAM" id="SSF89447">
    <property type="entry name" value="AbrB/MazE/MraZ-like"/>
    <property type="match status" value="1"/>
</dbReference>
<feature type="domain" description="SpoVT-AbrB" evidence="1">
    <location>
        <begin position="8"/>
        <end position="55"/>
    </location>
</feature>
<reference evidence="3 4" key="3">
    <citation type="submission" date="2017-03" db="EMBL/GenBank/DDBJ databases">
        <authorList>
            <person name="Regsiter A."/>
            <person name="William W."/>
        </authorList>
    </citation>
    <scope>NUCLEOTIDE SEQUENCE [LARGE SCALE GENOMIC DNA]</scope>
    <source>
        <strain evidence="3">PRJEB5721</strain>
    </source>
</reference>
<dbReference type="AlphaFoldDB" id="A0A060UQX9"/>
<dbReference type="EMBL" id="CCCS020000037">
    <property type="protein sequence ID" value="CDQ10711.1"/>
    <property type="molecule type" value="Genomic_DNA"/>
</dbReference>
<dbReference type="Pfam" id="PF04014">
    <property type="entry name" value="MazE_antitoxin"/>
    <property type="match status" value="1"/>
</dbReference>
<reference evidence="2" key="2">
    <citation type="submission" date="2014-07" db="EMBL/GenBank/DDBJ databases">
        <title>Initial genome analysis of the psychrotolerant acidophile Acidithiobacillus ferrivorans CF27: insights into iron and sulfur oxidation pathways and into biofilm formation.</title>
        <authorList>
            <person name="Talla E."/>
            <person name="Hedrich S."/>
            <person name="Mangenot S."/>
            <person name="Ji B."/>
            <person name="Johnson D.B."/>
            <person name="Barbe V."/>
            <person name="Bonnefoy V."/>
        </authorList>
    </citation>
    <scope>NUCLEOTIDE SEQUENCE [LARGE SCALE GENOMIC DNA]</scope>
    <source>
        <strain evidence="2">CF27</strain>
    </source>
</reference>
<accession>A0A060UQX9</accession>
<dbReference type="InterPro" id="IPR007159">
    <property type="entry name" value="SpoVT-AbrB_dom"/>
</dbReference>
<keyword evidence="4" id="KW-1185">Reference proteome</keyword>
<evidence type="ECO:0000313" key="3">
    <source>
        <dbReference type="EMBL" id="SMH65851.1"/>
    </source>
</evidence>
<proteinExistence type="predicted"/>
<reference evidence="2" key="1">
    <citation type="submission" date="2014-03" db="EMBL/GenBank/DDBJ databases">
        <authorList>
            <person name="Genoscope - CEA"/>
        </authorList>
    </citation>
    <scope>NUCLEOTIDE SEQUENCE [LARGE SCALE GENOMIC DNA]</scope>
    <source>
        <strain evidence="2">CF27</strain>
    </source>
</reference>
<gene>
    <name evidence="3" type="ORF">AFERRI_20640</name>
    <name evidence="2" type="ORF">AFERRI_420009</name>
</gene>
<dbReference type="Proteomes" id="UP000193925">
    <property type="component" value="Chromosome AFERRI"/>
</dbReference>
<protein>
    <submittedName>
        <fullName evidence="2">AbrB family transcriptional regulator</fullName>
    </submittedName>
</protein>
<evidence type="ECO:0000313" key="4">
    <source>
        <dbReference type="Proteomes" id="UP000193925"/>
    </source>
</evidence>
<dbReference type="SMART" id="SM00966">
    <property type="entry name" value="SpoVT_AbrB"/>
    <property type="match status" value="1"/>
</dbReference>
<dbReference type="InterPro" id="IPR037914">
    <property type="entry name" value="SpoVT-AbrB_sf"/>
</dbReference>
<dbReference type="GO" id="GO:0003677">
    <property type="term" value="F:DNA binding"/>
    <property type="evidence" value="ECO:0007669"/>
    <property type="project" value="InterPro"/>
</dbReference>
<dbReference type="Gene3D" id="2.10.260.10">
    <property type="match status" value="1"/>
</dbReference>
<name>A0A060UQX9_9PROT</name>
<sequence length="88" mass="10045">MDTHQYTVHVDQRGRLVLPVGIRHQLGIEQGSTLIMTMHEDGMLRLISPAESARRGRGLLRELAPDTTRDQHLADELIAERRIEAEHE</sequence>